<keyword evidence="10 11" id="KW-0119">Carbohydrate metabolism</keyword>
<evidence type="ECO:0000256" key="10">
    <source>
        <dbReference type="HAMAP-Rule" id="MF_02227"/>
    </source>
</evidence>
<evidence type="ECO:0000256" key="11">
    <source>
        <dbReference type="PIRNR" id="PIRNR001461"/>
    </source>
</evidence>
<keyword evidence="13" id="KW-0170">Cobalt</keyword>
<dbReference type="AlphaFoldDB" id="A0A4R6DJ68"/>
<feature type="binding site" evidence="10 14">
    <location>
        <position position="8"/>
    </location>
    <ligand>
        <name>substrate</name>
    </ligand>
</feature>
<keyword evidence="13" id="KW-0464">Manganese</keyword>
<evidence type="ECO:0000256" key="1">
    <source>
        <dbReference type="ARBA" id="ARBA00001782"/>
    </source>
</evidence>
<feature type="binding site" evidence="10 14">
    <location>
        <begin position="140"/>
        <end position="143"/>
    </location>
    <ligand>
        <name>substrate</name>
    </ligand>
</feature>
<comment type="cofactor">
    <cofactor evidence="4">
        <name>Zn(2+)</name>
        <dbReference type="ChEBI" id="CHEBI:29105"/>
    </cofactor>
</comment>
<feature type="binding site" evidence="10 13">
    <location>
        <position position="173"/>
    </location>
    <ligand>
        <name>a divalent metal cation</name>
        <dbReference type="ChEBI" id="CHEBI:60240"/>
    </ligand>
</feature>
<keyword evidence="9 10" id="KW-0413">Isomerase</keyword>
<dbReference type="STRING" id="2035.RU06_13870"/>
<feature type="binding site" evidence="10">
    <location>
        <begin position="173"/>
        <end position="175"/>
    </location>
    <ligand>
        <name>substrate</name>
    </ligand>
</feature>
<feature type="binding site" evidence="10 13">
    <location>
        <position position="31"/>
    </location>
    <ligand>
        <name>a divalent metal cation</name>
        <dbReference type="ChEBI" id="CHEBI:60240"/>
    </ligand>
</feature>
<comment type="similarity">
    <text evidence="6 10 11">Belongs to the ribulose-phosphate 3-epimerase family.</text>
</comment>
<dbReference type="Gene3D" id="3.20.20.70">
    <property type="entry name" value="Aldolase class I"/>
    <property type="match status" value="1"/>
</dbReference>
<evidence type="ECO:0000256" key="6">
    <source>
        <dbReference type="ARBA" id="ARBA00009541"/>
    </source>
</evidence>
<evidence type="ECO:0000256" key="14">
    <source>
        <dbReference type="PIRSR" id="PIRSR001461-3"/>
    </source>
</evidence>
<evidence type="ECO:0000313" key="16">
    <source>
        <dbReference type="Proteomes" id="UP000295764"/>
    </source>
</evidence>
<proteinExistence type="inferred from homology"/>
<dbReference type="NCBIfam" id="TIGR01163">
    <property type="entry name" value="rpe"/>
    <property type="match status" value="1"/>
</dbReference>
<dbReference type="RefSeq" id="WP_133519431.1">
    <property type="nucleotide sequence ID" value="NZ_SNVW01000004.1"/>
</dbReference>
<comment type="cofactor">
    <cofactor evidence="5">
        <name>Fe(2+)</name>
        <dbReference type="ChEBI" id="CHEBI:29033"/>
    </cofactor>
</comment>
<feature type="active site" description="Proton donor" evidence="10 12">
    <location>
        <position position="173"/>
    </location>
</feature>
<dbReference type="InterPro" id="IPR026019">
    <property type="entry name" value="Ribul_P_3_epim"/>
</dbReference>
<dbReference type="EC" id="5.1.3.1" evidence="7 10"/>
<comment type="pathway">
    <text evidence="10">Carbohydrate degradation.</text>
</comment>
<sequence length="221" mass="23003">MTIRISPSILSADFANLERELHRIETADLVHVDVMDNHFVPNLTLGLPIVQRLQQVSPVPLDVHLMITNADTEAPKYAETGASSVTFHFEAADDPVATAAAIRSNGARAAVAVKPGTPITQVLHHLDSYDMILLMTVEPGFGGQAFMSSVMPKLADARAAVDASGLDVWLEVDGGIAVDTVPEAVRSGADTLVAGSAVYGGEPASRIADLRAAAAAAVAGS</sequence>
<comment type="catalytic activity">
    <reaction evidence="1 10 11">
        <text>D-ribulose 5-phosphate = D-xylulose 5-phosphate</text>
        <dbReference type="Rhea" id="RHEA:13677"/>
        <dbReference type="ChEBI" id="CHEBI:57737"/>
        <dbReference type="ChEBI" id="CHEBI:58121"/>
        <dbReference type="EC" id="5.1.3.1"/>
    </reaction>
</comment>
<feature type="binding site" evidence="10 13">
    <location>
        <position position="33"/>
    </location>
    <ligand>
        <name>a divalent metal cation</name>
        <dbReference type="ChEBI" id="CHEBI:60240"/>
    </ligand>
</feature>
<feature type="binding site" evidence="10 13">
    <location>
        <position position="64"/>
    </location>
    <ligand>
        <name>a divalent metal cation</name>
        <dbReference type="ChEBI" id="CHEBI:60240"/>
    </ligand>
</feature>
<dbReference type="CDD" id="cd00429">
    <property type="entry name" value="RPE"/>
    <property type="match status" value="1"/>
</dbReference>
<evidence type="ECO:0000256" key="8">
    <source>
        <dbReference type="ARBA" id="ARBA00022723"/>
    </source>
</evidence>
<dbReference type="InterPro" id="IPR011060">
    <property type="entry name" value="RibuloseP-bd_barrel"/>
</dbReference>
<feature type="binding site" evidence="14">
    <location>
        <position position="175"/>
    </location>
    <ligand>
        <name>substrate</name>
    </ligand>
</feature>
<dbReference type="SUPFAM" id="SSF51366">
    <property type="entry name" value="Ribulose-phoshate binding barrel"/>
    <property type="match status" value="1"/>
</dbReference>
<accession>A0A4R6DJ68</accession>
<feature type="binding site" evidence="10 14">
    <location>
        <position position="64"/>
    </location>
    <ligand>
        <name>substrate</name>
    </ligand>
</feature>
<evidence type="ECO:0000256" key="12">
    <source>
        <dbReference type="PIRSR" id="PIRSR001461-1"/>
    </source>
</evidence>
<evidence type="ECO:0000256" key="9">
    <source>
        <dbReference type="ARBA" id="ARBA00023235"/>
    </source>
</evidence>
<dbReference type="GO" id="GO:0004750">
    <property type="term" value="F:D-ribulose-phosphate 3-epimerase activity"/>
    <property type="evidence" value="ECO:0007669"/>
    <property type="project" value="UniProtKB-UniRule"/>
</dbReference>
<dbReference type="PROSITE" id="PS01086">
    <property type="entry name" value="RIBUL_P_3_EPIMER_2"/>
    <property type="match status" value="1"/>
</dbReference>
<comment type="function">
    <text evidence="10">Catalyzes the reversible epimerization of D-ribulose 5-phosphate to D-xylulose 5-phosphate.</text>
</comment>
<dbReference type="FunFam" id="3.20.20.70:FF:000004">
    <property type="entry name" value="Ribulose-phosphate 3-epimerase"/>
    <property type="match status" value="1"/>
</dbReference>
<protein>
    <recommendedName>
        <fullName evidence="7 10">Ribulose-phosphate 3-epimerase</fullName>
        <ecNumber evidence="7 10">5.1.3.1</ecNumber>
    </recommendedName>
</protein>
<evidence type="ECO:0000256" key="2">
    <source>
        <dbReference type="ARBA" id="ARBA00001936"/>
    </source>
</evidence>
<dbReference type="GO" id="GO:0006098">
    <property type="term" value="P:pentose-phosphate shunt"/>
    <property type="evidence" value="ECO:0007669"/>
    <property type="project" value="UniProtKB-UniRule"/>
</dbReference>
<evidence type="ECO:0000256" key="13">
    <source>
        <dbReference type="PIRSR" id="PIRSR001461-2"/>
    </source>
</evidence>
<dbReference type="HAMAP" id="MF_02227">
    <property type="entry name" value="RPE"/>
    <property type="match status" value="1"/>
</dbReference>
<name>A0A4R6DJ68_9MICO</name>
<comment type="cofactor">
    <cofactor evidence="3">
        <name>Co(2+)</name>
        <dbReference type="ChEBI" id="CHEBI:48828"/>
    </cofactor>
</comment>
<gene>
    <name evidence="10" type="primary">rpe</name>
    <name evidence="15" type="ORF">EDF64_104150</name>
</gene>
<evidence type="ECO:0000256" key="5">
    <source>
        <dbReference type="ARBA" id="ARBA00001954"/>
    </source>
</evidence>
<dbReference type="GO" id="GO:0019323">
    <property type="term" value="P:pentose catabolic process"/>
    <property type="evidence" value="ECO:0007669"/>
    <property type="project" value="UniProtKB-UniRule"/>
</dbReference>
<reference evidence="15 16" key="1">
    <citation type="submission" date="2019-03" db="EMBL/GenBank/DDBJ databases">
        <title>Genomic analyses of the natural microbiome of Caenorhabditis elegans.</title>
        <authorList>
            <person name="Samuel B."/>
        </authorList>
    </citation>
    <scope>NUCLEOTIDE SEQUENCE [LARGE SCALE GENOMIC DNA]</scope>
    <source>
        <strain evidence="15 16">JUb65</strain>
    </source>
</reference>
<organism evidence="15 16">
    <name type="scientific">Curtobacterium flaccumfaciens</name>
    <dbReference type="NCBI Taxonomy" id="2035"/>
    <lineage>
        <taxon>Bacteria</taxon>
        <taxon>Bacillati</taxon>
        <taxon>Actinomycetota</taxon>
        <taxon>Actinomycetes</taxon>
        <taxon>Micrococcales</taxon>
        <taxon>Microbacteriaceae</taxon>
        <taxon>Curtobacterium</taxon>
    </lineage>
</organism>
<keyword evidence="13" id="KW-0862">Zinc</keyword>
<comment type="cofactor">
    <cofactor evidence="2">
        <name>Mn(2+)</name>
        <dbReference type="ChEBI" id="CHEBI:29035"/>
    </cofactor>
</comment>
<dbReference type="EMBL" id="SNVW01000004">
    <property type="protein sequence ID" value="TDN44747.1"/>
    <property type="molecule type" value="Genomic_DNA"/>
</dbReference>
<feature type="active site" description="Proton acceptor" evidence="10 12">
    <location>
        <position position="33"/>
    </location>
</feature>
<dbReference type="InterPro" id="IPR013785">
    <property type="entry name" value="Aldolase_TIM"/>
</dbReference>
<comment type="cofactor">
    <cofactor evidence="10 13">
        <name>a divalent metal cation</name>
        <dbReference type="ChEBI" id="CHEBI:60240"/>
    </cofactor>
    <text evidence="10 13">Binds 1 divalent metal cation per subunit.</text>
</comment>
<evidence type="ECO:0000256" key="4">
    <source>
        <dbReference type="ARBA" id="ARBA00001947"/>
    </source>
</evidence>
<dbReference type="Proteomes" id="UP000295764">
    <property type="component" value="Unassembled WGS sequence"/>
</dbReference>
<dbReference type="Pfam" id="PF00834">
    <property type="entry name" value="Ribul_P_3_epim"/>
    <property type="match status" value="1"/>
</dbReference>
<evidence type="ECO:0000256" key="7">
    <source>
        <dbReference type="ARBA" id="ARBA00013188"/>
    </source>
</evidence>
<evidence type="ECO:0000313" key="15">
    <source>
        <dbReference type="EMBL" id="TDN44747.1"/>
    </source>
</evidence>
<dbReference type="PANTHER" id="PTHR11749">
    <property type="entry name" value="RIBULOSE-5-PHOSPHATE-3-EPIMERASE"/>
    <property type="match status" value="1"/>
</dbReference>
<dbReference type="GO" id="GO:0005737">
    <property type="term" value="C:cytoplasm"/>
    <property type="evidence" value="ECO:0007669"/>
    <property type="project" value="UniProtKB-ARBA"/>
</dbReference>
<comment type="caution">
    <text evidence="15">The sequence shown here is derived from an EMBL/GenBank/DDBJ whole genome shotgun (WGS) entry which is preliminary data.</text>
</comment>
<dbReference type="GO" id="GO:0046872">
    <property type="term" value="F:metal ion binding"/>
    <property type="evidence" value="ECO:0007669"/>
    <property type="project" value="UniProtKB-UniRule"/>
</dbReference>
<dbReference type="OrthoDB" id="1645589at2"/>
<dbReference type="NCBIfam" id="NF004076">
    <property type="entry name" value="PRK05581.1-4"/>
    <property type="match status" value="1"/>
</dbReference>
<dbReference type="PIRSF" id="PIRSF001461">
    <property type="entry name" value="RPE"/>
    <property type="match status" value="1"/>
</dbReference>
<dbReference type="PROSITE" id="PS01085">
    <property type="entry name" value="RIBUL_P_3_EPIMER_1"/>
    <property type="match status" value="1"/>
</dbReference>
<dbReference type="InterPro" id="IPR000056">
    <property type="entry name" value="Ribul_P_3_epim-like"/>
</dbReference>
<feature type="binding site" evidence="10 14">
    <location>
        <begin position="195"/>
        <end position="196"/>
    </location>
    <ligand>
        <name>substrate</name>
    </ligand>
</feature>
<keyword evidence="8 10" id="KW-0479">Metal-binding</keyword>
<evidence type="ECO:0000256" key="3">
    <source>
        <dbReference type="ARBA" id="ARBA00001941"/>
    </source>
</evidence>